<evidence type="ECO:0000313" key="2">
    <source>
        <dbReference type="EMBL" id="CAK0826257.1"/>
    </source>
</evidence>
<feature type="non-terminal residue" evidence="2">
    <location>
        <position position="1"/>
    </location>
</feature>
<protein>
    <submittedName>
        <fullName evidence="2">Uncharacterized protein</fullName>
    </submittedName>
</protein>
<dbReference type="EMBL" id="CAUYUJ010009265">
    <property type="protein sequence ID" value="CAK0826257.1"/>
    <property type="molecule type" value="Genomic_DNA"/>
</dbReference>
<feature type="compositionally biased region" description="Basic residues" evidence="1">
    <location>
        <begin position="1"/>
        <end position="19"/>
    </location>
</feature>
<accession>A0ABN9S5G0</accession>
<feature type="region of interest" description="Disordered" evidence="1">
    <location>
        <begin position="100"/>
        <end position="136"/>
    </location>
</feature>
<sequence>GRGRGGRGRCAARRPRRGAGPRVGADQGGRASALKSGLLLTVSAQLAANPFAKVVELIEGLLARLKAEAASEADHKAYCDEELKSNEKRRNKHQAAVARLTAEVQEKSVGLDDMAEDPDQDPGRGAGRPGTGHGPG</sequence>
<gene>
    <name evidence="2" type="ORF">PCOR1329_LOCUS26182</name>
</gene>
<name>A0ABN9S5G0_9DINO</name>
<keyword evidence="3" id="KW-1185">Reference proteome</keyword>
<organism evidence="2 3">
    <name type="scientific">Prorocentrum cordatum</name>
    <dbReference type="NCBI Taxonomy" id="2364126"/>
    <lineage>
        <taxon>Eukaryota</taxon>
        <taxon>Sar</taxon>
        <taxon>Alveolata</taxon>
        <taxon>Dinophyceae</taxon>
        <taxon>Prorocentrales</taxon>
        <taxon>Prorocentraceae</taxon>
        <taxon>Prorocentrum</taxon>
    </lineage>
</organism>
<evidence type="ECO:0000313" key="3">
    <source>
        <dbReference type="Proteomes" id="UP001189429"/>
    </source>
</evidence>
<evidence type="ECO:0000256" key="1">
    <source>
        <dbReference type="SAM" id="MobiDB-lite"/>
    </source>
</evidence>
<feature type="region of interest" description="Disordered" evidence="1">
    <location>
        <begin position="1"/>
        <end position="30"/>
    </location>
</feature>
<feature type="compositionally biased region" description="Gly residues" evidence="1">
    <location>
        <begin position="124"/>
        <end position="136"/>
    </location>
</feature>
<feature type="non-terminal residue" evidence="2">
    <location>
        <position position="136"/>
    </location>
</feature>
<reference evidence="2" key="1">
    <citation type="submission" date="2023-10" db="EMBL/GenBank/DDBJ databases">
        <authorList>
            <person name="Chen Y."/>
            <person name="Shah S."/>
            <person name="Dougan E. K."/>
            <person name="Thang M."/>
            <person name="Chan C."/>
        </authorList>
    </citation>
    <scope>NUCLEOTIDE SEQUENCE [LARGE SCALE GENOMIC DNA]</scope>
</reference>
<proteinExistence type="predicted"/>
<comment type="caution">
    <text evidence="2">The sequence shown here is derived from an EMBL/GenBank/DDBJ whole genome shotgun (WGS) entry which is preliminary data.</text>
</comment>
<dbReference type="Proteomes" id="UP001189429">
    <property type="component" value="Unassembled WGS sequence"/>
</dbReference>